<feature type="compositionally biased region" description="Basic and acidic residues" evidence="1">
    <location>
        <begin position="1"/>
        <end position="16"/>
    </location>
</feature>
<evidence type="ECO:0000256" key="1">
    <source>
        <dbReference type="SAM" id="MobiDB-lite"/>
    </source>
</evidence>
<feature type="compositionally biased region" description="Pro residues" evidence="1">
    <location>
        <begin position="48"/>
        <end position="60"/>
    </location>
</feature>
<accession>A0A932HY85</accession>
<sequence>MVEEEGKGFKVSDRRFAVRGYEEEEEAPPRPAEPERKEPPRAEELRPAPAPDPRQAPPKEAPAGARSREFEMLLAILQGNALAAMGVHPQTGERIGNPDPRNARMFVDMVKFVQEKMKGNLSAEEETLLEQVVADLQMLYVQQVGIG</sequence>
<evidence type="ECO:0000313" key="2">
    <source>
        <dbReference type="EMBL" id="MBI3126362.1"/>
    </source>
</evidence>
<evidence type="ECO:0000313" key="3">
    <source>
        <dbReference type="Proteomes" id="UP000782312"/>
    </source>
</evidence>
<dbReference type="Pfam" id="PF08899">
    <property type="entry name" value="DUF1844"/>
    <property type="match status" value="1"/>
</dbReference>
<protein>
    <submittedName>
        <fullName evidence="2">DUF1844 domain-containing protein</fullName>
    </submittedName>
</protein>
<reference evidence="2" key="1">
    <citation type="submission" date="2020-07" db="EMBL/GenBank/DDBJ databases">
        <title>Huge and variable diversity of episymbiotic CPR bacteria and DPANN archaea in groundwater ecosystems.</title>
        <authorList>
            <person name="He C.Y."/>
            <person name="Keren R."/>
            <person name="Whittaker M."/>
            <person name="Farag I.F."/>
            <person name="Doudna J."/>
            <person name="Cate J.H.D."/>
            <person name="Banfield J.F."/>
        </authorList>
    </citation>
    <scope>NUCLEOTIDE SEQUENCE</scope>
    <source>
        <strain evidence="2">NC_groundwater_763_Ag_S-0.2um_68_21</strain>
    </source>
</reference>
<dbReference type="EMBL" id="JACPUR010000002">
    <property type="protein sequence ID" value="MBI3126362.1"/>
    <property type="molecule type" value="Genomic_DNA"/>
</dbReference>
<feature type="compositionally biased region" description="Basic and acidic residues" evidence="1">
    <location>
        <begin position="32"/>
        <end position="46"/>
    </location>
</feature>
<feature type="region of interest" description="Disordered" evidence="1">
    <location>
        <begin position="1"/>
        <end position="67"/>
    </location>
</feature>
<dbReference type="AlphaFoldDB" id="A0A932HY85"/>
<dbReference type="Proteomes" id="UP000782312">
    <property type="component" value="Unassembled WGS sequence"/>
</dbReference>
<gene>
    <name evidence="2" type="ORF">HYZ11_02005</name>
</gene>
<comment type="caution">
    <text evidence="2">The sequence shown here is derived from an EMBL/GenBank/DDBJ whole genome shotgun (WGS) entry which is preliminary data.</text>
</comment>
<proteinExistence type="predicted"/>
<organism evidence="2 3">
    <name type="scientific">Tectimicrobiota bacterium</name>
    <dbReference type="NCBI Taxonomy" id="2528274"/>
    <lineage>
        <taxon>Bacteria</taxon>
        <taxon>Pseudomonadati</taxon>
        <taxon>Nitrospinota/Tectimicrobiota group</taxon>
        <taxon>Candidatus Tectimicrobiota</taxon>
    </lineage>
</organism>
<dbReference type="InterPro" id="IPR014995">
    <property type="entry name" value="DUF1844"/>
</dbReference>
<name>A0A932HY85_UNCTE</name>